<dbReference type="GeneID" id="107030056"/>
<feature type="compositionally biased region" description="Basic and acidic residues" evidence="1">
    <location>
        <begin position="38"/>
        <end position="47"/>
    </location>
</feature>
<accession>A0ABM1HKV8</accession>
<sequence length="142" mass="15914">MDISRLMVHALQVEDSCLRKKNRETKKARSLEISSSKSRLDVQDKPNSKKKFSNKGDHMVKDCPNVRRQDKGKGRTQPSGPISEAPKGNHFYALESMGEQERSPDIVTGMLQVFSVNVTLSFVAPLLATKFDVLPDVVIEPF</sequence>
<gene>
    <name evidence="3" type="primary">LOC107030056</name>
</gene>
<reference evidence="3" key="2">
    <citation type="submission" date="2025-08" db="UniProtKB">
        <authorList>
            <consortium name="RefSeq"/>
        </authorList>
    </citation>
    <scope>IDENTIFICATION</scope>
</reference>
<organism evidence="2 3">
    <name type="scientific">Solanum pennellii</name>
    <name type="common">Tomato</name>
    <name type="synonym">Lycopersicon pennellii</name>
    <dbReference type="NCBI Taxonomy" id="28526"/>
    <lineage>
        <taxon>Eukaryota</taxon>
        <taxon>Viridiplantae</taxon>
        <taxon>Streptophyta</taxon>
        <taxon>Embryophyta</taxon>
        <taxon>Tracheophyta</taxon>
        <taxon>Spermatophyta</taxon>
        <taxon>Magnoliopsida</taxon>
        <taxon>eudicotyledons</taxon>
        <taxon>Gunneridae</taxon>
        <taxon>Pentapetalae</taxon>
        <taxon>asterids</taxon>
        <taxon>lamiids</taxon>
        <taxon>Solanales</taxon>
        <taxon>Solanaceae</taxon>
        <taxon>Solanoideae</taxon>
        <taxon>Solaneae</taxon>
        <taxon>Solanum</taxon>
        <taxon>Solanum subgen. Lycopersicon</taxon>
    </lineage>
</organism>
<keyword evidence="2" id="KW-1185">Reference proteome</keyword>
<evidence type="ECO:0000313" key="2">
    <source>
        <dbReference type="Proteomes" id="UP000694930"/>
    </source>
</evidence>
<feature type="region of interest" description="Disordered" evidence="1">
    <location>
        <begin position="21"/>
        <end position="88"/>
    </location>
</feature>
<dbReference type="Proteomes" id="UP000694930">
    <property type="component" value="Chromosome 9"/>
</dbReference>
<reference evidence="2" key="1">
    <citation type="journal article" date="2014" name="Nat. Genet.">
        <title>The genome of the stress-tolerant wild tomato species Solanum pennellii.</title>
        <authorList>
            <person name="Bolger A."/>
            <person name="Scossa F."/>
            <person name="Bolger M.E."/>
            <person name="Lanz C."/>
            <person name="Maumus F."/>
            <person name="Tohge T."/>
            <person name="Quesneville H."/>
            <person name="Alseekh S."/>
            <person name="Sorensen I."/>
            <person name="Lichtenstein G."/>
            <person name="Fich E.A."/>
            <person name="Conte M."/>
            <person name="Keller H."/>
            <person name="Schneeberger K."/>
            <person name="Schwacke R."/>
            <person name="Ofner I."/>
            <person name="Vrebalov J."/>
            <person name="Xu Y."/>
            <person name="Osorio S."/>
            <person name="Aflitos S.A."/>
            <person name="Schijlen E."/>
            <person name="Jimenez-Gomez J.M."/>
            <person name="Ryngajllo M."/>
            <person name="Kimura S."/>
            <person name="Kumar R."/>
            <person name="Koenig D."/>
            <person name="Headland L.R."/>
            <person name="Maloof J.N."/>
            <person name="Sinha N."/>
            <person name="van Ham R.C."/>
            <person name="Lankhorst R.K."/>
            <person name="Mao L."/>
            <person name="Vogel A."/>
            <person name="Arsova B."/>
            <person name="Panstruga R."/>
            <person name="Fei Z."/>
            <person name="Rose J.K."/>
            <person name="Zamir D."/>
            <person name="Carrari F."/>
            <person name="Giovannoni J.J."/>
            <person name="Weigel D."/>
            <person name="Usadel B."/>
            <person name="Fernie A.R."/>
        </authorList>
    </citation>
    <scope>NUCLEOTIDE SEQUENCE [LARGE SCALE GENOMIC DNA]</scope>
    <source>
        <strain evidence="2">cv. LA0716</strain>
    </source>
</reference>
<name>A0ABM1HKV8_SOLPN</name>
<evidence type="ECO:0000256" key="1">
    <source>
        <dbReference type="SAM" id="MobiDB-lite"/>
    </source>
</evidence>
<proteinExistence type="predicted"/>
<dbReference type="RefSeq" id="XP_015086946.1">
    <property type="nucleotide sequence ID" value="XM_015231460.1"/>
</dbReference>
<feature type="compositionally biased region" description="Basic and acidic residues" evidence="1">
    <location>
        <begin position="54"/>
        <end position="73"/>
    </location>
</feature>
<protein>
    <submittedName>
        <fullName evidence="3">Uncharacterized protein LOC107030056</fullName>
    </submittedName>
</protein>
<evidence type="ECO:0000313" key="3">
    <source>
        <dbReference type="RefSeq" id="XP_015086946.1"/>
    </source>
</evidence>